<comment type="caution">
    <text evidence="1">The sequence shown here is derived from an EMBL/GenBank/DDBJ whole genome shotgun (WGS) entry which is preliminary data.</text>
</comment>
<name>A0ACB9TU48_HOLOL</name>
<organism evidence="1 2">
    <name type="scientific">Holotrichia oblita</name>
    <name type="common">Chafer beetle</name>
    <dbReference type="NCBI Taxonomy" id="644536"/>
    <lineage>
        <taxon>Eukaryota</taxon>
        <taxon>Metazoa</taxon>
        <taxon>Ecdysozoa</taxon>
        <taxon>Arthropoda</taxon>
        <taxon>Hexapoda</taxon>
        <taxon>Insecta</taxon>
        <taxon>Pterygota</taxon>
        <taxon>Neoptera</taxon>
        <taxon>Endopterygota</taxon>
        <taxon>Coleoptera</taxon>
        <taxon>Polyphaga</taxon>
        <taxon>Scarabaeiformia</taxon>
        <taxon>Scarabaeidae</taxon>
        <taxon>Melolonthinae</taxon>
        <taxon>Holotrichia</taxon>
    </lineage>
</organism>
<keyword evidence="2" id="KW-1185">Reference proteome</keyword>
<sequence length="368" mass="42342">MGKVNRNISFDKDFLNKLKNDSNACVSIHTQIYHLALHPFHLIDLNSSVKGILNEKIAKYDNKFNGILLGYQNIKLLDSAGAINSDSCFIHTNIQADFYIFNPAVGQVLNGVVNKKSKDHVGCLVHRTFNVSLPKPENCENWLGQSAQIGQEIKLEIIFTDLEGKLPYIKGNILSILSDDSGISTSEEQYTQHKENVITKFDDSDAEITHKPKKKKKRKSENSISMDIEMVHEIDSYSNSYVVNHKRDGEITEQYESIDSHIEVRKLKKKKRDKPDDSDIEVRKLKKKKKDRQDNSESVDKITDSDFEKGRNLKKNKLSDKINVDVEIKKPKKRKHKYEDDVISDNVEISYNEIVKPHKKHKHKTKEN</sequence>
<protein>
    <submittedName>
        <fullName evidence="1">Dna-directed rna polymerase ii iii</fullName>
    </submittedName>
</protein>
<evidence type="ECO:0000313" key="2">
    <source>
        <dbReference type="Proteomes" id="UP001056778"/>
    </source>
</evidence>
<dbReference type="Proteomes" id="UP001056778">
    <property type="component" value="Chromosome 1"/>
</dbReference>
<gene>
    <name evidence="1" type="ORF">MML48_1g04622</name>
</gene>
<dbReference type="EMBL" id="CM043015">
    <property type="protein sequence ID" value="KAI4470278.1"/>
    <property type="molecule type" value="Genomic_DNA"/>
</dbReference>
<evidence type="ECO:0000313" key="1">
    <source>
        <dbReference type="EMBL" id="KAI4470278.1"/>
    </source>
</evidence>
<keyword evidence="1" id="KW-0240">DNA-directed RNA polymerase</keyword>
<accession>A0ACB9TU48</accession>
<keyword evidence="1" id="KW-0804">Transcription</keyword>
<proteinExistence type="predicted"/>
<reference evidence="1" key="1">
    <citation type="submission" date="2022-04" db="EMBL/GenBank/DDBJ databases">
        <title>Chromosome-scale genome assembly of Holotrichia oblita Faldermann.</title>
        <authorList>
            <person name="Rongchong L."/>
        </authorList>
    </citation>
    <scope>NUCLEOTIDE SEQUENCE</scope>
    <source>
        <strain evidence="1">81SQS9</strain>
    </source>
</reference>